<evidence type="ECO:0000313" key="1">
    <source>
        <dbReference type="EMBL" id="MCG3418245.1"/>
    </source>
</evidence>
<organism evidence="1 2">
    <name type="scientific">Oceanobacillus jordanicus</name>
    <dbReference type="NCBI Taxonomy" id="2867266"/>
    <lineage>
        <taxon>Bacteria</taxon>
        <taxon>Bacillati</taxon>
        <taxon>Bacillota</taxon>
        <taxon>Bacilli</taxon>
        <taxon>Bacillales</taxon>
        <taxon>Bacillaceae</taxon>
        <taxon>Oceanobacillus</taxon>
    </lineage>
</organism>
<dbReference type="Proteomes" id="UP001199631">
    <property type="component" value="Unassembled WGS sequence"/>
</dbReference>
<dbReference type="EMBL" id="JAIFZM010000002">
    <property type="protein sequence ID" value="MCG3418245.1"/>
    <property type="molecule type" value="Genomic_DNA"/>
</dbReference>
<dbReference type="RefSeq" id="WP_238018327.1">
    <property type="nucleotide sequence ID" value="NZ_JAIFZM010000002.1"/>
</dbReference>
<dbReference type="Gene3D" id="3.20.20.70">
    <property type="entry name" value="Aldolase class I"/>
    <property type="match status" value="1"/>
</dbReference>
<protein>
    <submittedName>
        <fullName evidence="1">KDGP aldolase family protein</fullName>
    </submittedName>
</protein>
<proteinExistence type="predicted"/>
<comment type="caution">
    <text evidence="1">The sequence shown here is derived from an EMBL/GenBank/DDBJ whole genome shotgun (WGS) entry which is preliminary data.</text>
</comment>
<reference evidence="1 2" key="1">
    <citation type="journal article" date="2022" name="Evol. Bioinform. Online">
        <title>Draft Genome Sequence of Oceanobacillus jordanicus Strain GSFE11, a Halotolerant Plant Growth-Promoting Bacterial Endophyte Isolated From the Jordan Valley.</title>
        <authorList>
            <person name="Alhindi T."/>
            <person name="Albdaiwi R."/>
        </authorList>
    </citation>
    <scope>NUCLEOTIDE SEQUENCE [LARGE SCALE GENOMIC DNA]</scope>
    <source>
        <strain evidence="1 2">GSFE11</strain>
    </source>
</reference>
<dbReference type="AlphaFoldDB" id="A0AAW5B3I5"/>
<accession>A0AAW5B3I5</accession>
<dbReference type="Pfam" id="PF07071">
    <property type="entry name" value="KDGP_aldolase"/>
    <property type="match status" value="1"/>
</dbReference>
<keyword evidence="2" id="KW-1185">Reference proteome</keyword>
<name>A0AAW5B3I5_9BACI</name>
<dbReference type="InterPro" id="IPR010763">
    <property type="entry name" value="DgaF"/>
</dbReference>
<dbReference type="InterPro" id="IPR013785">
    <property type="entry name" value="Aldolase_TIM"/>
</dbReference>
<gene>
    <name evidence="1" type="ORF">K3T81_03690</name>
</gene>
<sequence length="238" mass="25580">MKEKLYDKFLFNFLANDRENAEAIIEAGSGCVVPGIVSDKFDTVDAAVKKVEELKSITNTVSIGLGGGGNPANWKKVLDIAVASSPGHINQPFETASYARRYLDRKGASAQLVNALIQPTGEVGKIKLAVSQQVMQVEEFIEVARGYGIESIKMMPIKGTQHLEELVYLTRVAAAEGIRGVEPAGGIDVNNIKAIFTAIKDIDIDFFMPHIFGSTIDKSTGATIPAKVSEILAEVEGL</sequence>
<evidence type="ECO:0000313" key="2">
    <source>
        <dbReference type="Proteomes" id="UP001199631"/>
    </source>
</evidence>